<accession>A0A0G9HF50</accession>
<organism evidence="2 3">
    <name type="scientific">Luteibacter rhizovicinus DSM 16549</name>
    <dbReference type="NCBI Taxonomy" id="1440763"/>
    <lineage>
        <taxon>Bacteria</taxon>
        <taxon>Pseudomonadati</taxon>
        <taxon>Pseudomonadota</taxon>
        <taxon>Gammaproteobacteria</taxon>
        <taxon>Lysobacterales</taxon>
        <taxon>Rhodanobacteraceae</taxon>
        <taxon>Luteibacter</taxon>
    </lineage>
</organism>
<keyword evidence="3" id="KW-1185">Reference proteome</keyword>
<proteinExistence type="predicted"/>
<evidence type="ECO:0000313" key="3">
    <source>
        <dbReference type="Proteomes" id="UP000182987"/>
    </source>
</evidence>
<reference evidence="3" key="1">
    <citation type="submission" date="2016-09" db="EMBL/GenBank/DDBJ databases">
        <authorList>
            <person name="Lysoe E."/>
        </authorList>
    </citation>
    <scope>NUCLEOTIDE SEQUENCE [LARGE SCALE GENOMIC DNA]</scope>
    <source>
        <strain evidence="3">LJ96T</strain>
    </source>
</reference>
<name>A0A0G9HF50_9GAMM</name>
<feature type="compositionally biased region" description="Low complexity" evidence="1">
    <location>
        <begin position="27"/>
        <end position="36"/>
    </location>
</feature>
<evidence type="ECO:0000256" key="1">
    <source>
        <dbReference type="SAM" id="MobiDB-lite"/>
    </source>
</evidence>
<dbReference type="Pfam" id="PF19875">
    <property type="entry name" value="DUF6348"/>
    <property type="match status" value="1"/>
</dbReference>
<feature type="region of interest" description="Disordered" evidence="1">
    <location>
        <begin position="13"/>
        <end position="40"/>
    </location>
</feature>
<dbReference type="STRING" id="1440763.BJI69_14465"/>
<dbReference type="KEGG" id="lrz:BJI69_14465"/>
<dbReference type="PATRIC" id="fig|1440763.5.peg.2960"/>
<evidence type="ECO:0000313" key="2">
    <source>
        <dbReference type="EMBL" id="APG04978.1"/>
    </source>
</evidence>
<sequence>MIMFRDTLKKWWPPKHQKATDDPAPPVAAAQTTPDDGSIGTESTDDMLARALIQHGVPSHRDGSAHVLPGDLRLLLVLEDHPSTTPGNHVVALELRAEGPRTDGIVVSSFAAGFGEGRQIAANQAFMKMLLSAFHVFLDALTEHTCSQCESAMTRWSGNDATWTAYDGAVITQQTGSSALLDTYLTHAWPALRRLFEQTQPKGLHWIGVFVASFHNEVQTVEVLLDSNPWPDATDLLSRQPWTPGFEYESARHFVIVMPEGNA</sequence>
<dbReference type="Proteomes" id="UP000182987">
    <property type="component" value="Chromosome"/>
</dbReference>
<protein>
    <submittedName>
        <fullName evidence="2">Uncharacterized protein</fullName>
    </submittedName>
</protein>
<dbReference type="InterPro" id="IPR045929">
    <property type="entry name" value="DUF6348"/>
</dbReference>
<dbReference type="EMBL" id="CP017480">
    <property type="protein sequence ID" value="APG04978.1"/>
    <property type="molecule type" value="Genomic_DNA"/>
</dbReference>
<dbReference type="AlphaFoldDB" id="A0A0G9HF50"/>
<gene>
    <name evidence="2" type="ORF">BJI69_14465</name>
</gene>